<dbReference type="EMBL" id="JAGMVJ010000001">
    <property type="protein sequence ID" value="KAH7095832.1"/>
    <property type="molecule type" value="Genomic_DNA"/>
</dbReference>
<feature type="transmembrane region" description="Helical" evidence="6">
    <location>
        <begin position="214"/>
        <end position="234"/>
    </location>
</feature>
<organism evidence="8 9">
    <name type="scientific">Paraphoma chrysanthemicola</name>
    <dbReference type="NCBI Taxonomy" id="798071"/>
    <lineage>
        <taxon>Eukaryota</taxon>
        <taxon>Fungi</taxon>
        <taxon>Dikarya</taxon>
        <taxon>Ascomycota</taxon>
        <taxon>Pezizomycotina</taxon>
        <taxon>Dothideomycetes</taxon>
        <taxon>Pleosporomycetidae</taxon>
        <taxon>Pleosporales</taxon>
        <taxon>Pleosporineae</taxon>
        <taxon>Phaeosphaeriaceae</taxon>
        <taxon>Paraphoma</taxon>
    </lineage>
</organism>
<dbReference type="PANTHER" id="PTHR33048">
    <property type="entry name" value="PTH11-LIKE INTEGRAL MEMBRANE PROTEIN (AFU_ORTHOLOGUE AFUA_5G11245)"/>
    <property type="match status" value="1"/>
</dbReference>
<evidence type="ECO:0000256" key="3">
    <source>
        <dbReference type="ARBA" id="ARBA00022989"/>
    </source>
</evidence>
<feature type="domain" description="Rhodopsin" evidence="7">
    <location>
        <begin position="37"/>
        <end position="267"/>
    </location>
</feature>
<keyword evidence="3 6" id="KW-1133">Transmembrane helix</keyword>
<keyword evidence="4 6" id="KW-0472">Membrane</keyword>
<evidence type="ECO:0000259" key="7">
    <source>
        <dbReference type="Pfam" id="PF20684"/>
    </source>
</evidence>
<dbReference type="AlphaFoldDB" id="A0A8K0RL57"/>
<reference evidence="8" key="1">
    <citation type="journal article" date="2021" name="Nat. Commun.">
        <title>Genetic determinants of endophytism in the Arabidopsis root mycobiome.</title>
        <authorList>
            <person name="Mesny F."/>
            <person name="Miyauchi S."/>
            <person name="Thiergart T."/>
            <person name="Pickel B."/>
            <person name="Atanasova L."/>
            <person name="Karlsson M."/>
            <person name="Huettel B."/>
            <person name="Barry K.W."/>
            <person name="Haridas S."/>
            <person name="Chen C."/>
            <person name="Bauer D."/>
            <person name="Andreopoulos W."/>
            <person name="Pangilinan J."/>
            <person name="LaButti K."/>
            <person name="Riley R."/>
            <person name="Lipzen A."/>
            <person name="Clum A."/>
            <person name="Drula E."/>
            <person name="Henrissat B."/>
            <person name="Kohler A."/>
            <person name="Grigoriev I.V."/>
            <person name="Martin F.M."/>
            <person name="Hacquard S."/>
        </authorList>
    </citation>
    <scope>NUCLEOTIDE SEQUENCE</scope>
    <source>
        <strain evidence="8">MPI-SDFR-AT-0120</strain>
    </source>
</reference>
<dbReference type="Proteomes" id="UP000813461">
    <property type="component" value="Unassembled WGS sequence"/>
</dbReference>
<dbReference type="InterPro" id="IPR049326">
    <property type="entry name" value="Rhodopsin_dom_fungi"/>
</dbReference>
<evidence type="ECO:0000313" key="8">
    <source>
        <dbReference type="EMBL" id="KAH7095832.1"/>
    </source>
</evidence>
<feature type="transmembrane region" description="Helical" evidence="6">
    <location>
        <begin position="57"/>
        <end position="76"/>
    </location>
</feature>
<dbReference type="PANTHER" id="PTHR33048:SF47">
    <property type="entry name" value="INTEGRAL MEMBRANE PROTEIN-RELATED"/>
    <property type="match status" value="1"/>
</dbReference>
<keyword evidence="9" id="KW-1185">Reference proteome</keyword>
<proteinExistence type="inferred from homology"/>
<evidence type="ECO:0000256" key="5">
    <source>
        <dbReference type="ARBA" id="ARBA00038359"/>
    </source>
</evidence>
<evidence type="ECO:0000256" key="1">
    <source>
        <dbReference type="ARBA" id="ARBA00004141"/>
    </source>
</evidence>
<feature type="transmembrane region" description="Helical" evidence="6">
    <location>
        <begin position="182"/>
        <end position="202"/>
    </location>
</feature>
<dbReference type="InterPro" id="IPR052337">
    <property type="entry name" value="SAT4-like"/>
</dbReference>
<keyword evidence="2 6" id="KW-0812">Transmembrane</keyword>
<accession>A0A8K0RL57</accession>
<evidence type="ECO:0000313" key="9">
    <source>
        <dbReference type="Proteomes" id="UP000813461"/>
    </source>
</evidence>
<evidence type="ECO:0000256" key="6">
    <source>
        <dbReference type="SAM" id="Phobius"/>
    </source>
</evidence>
<dbReference type="GO" id="GO:0016020">
    <property type="term" value="C:membrane"/>
    <property type="evidence" value="ECO:0007669"/>
    <property type="project" value="UniProtKB-SubCell"/>
</dbReference>
<protein>
    <recommendedName>
        <fullName evidence="7">Rhodopsin domain-containing protein</fullName>
    </recommendedName>
</protein>
<evidence type="ECO:0000256" key="4">
    <source>
        <dbReference type="ARBA" id="ARBA00023136"/>
    </source>
</evidence>
<evidence type="ECO:0000256" key="2">
    <source>
        <dbReference type="ARBA" id="ARBA00022692"/>
    </source>
</evidence>
<feature type="transmembrane region" description="Helical" evidence="6">
    <location>
        <begin position="20"/>
        <end position="45"/>
    </location>
</feature>
<gene>
    <name evidence="8" type="ORF">FB567DRAFT_41408</name>
</gene>
<dbReference type="Pfam" id="PF20684">
    <property type="entry name" value="Fung_rhodopsin"/>
    <property type="match status" value="1"/>
</dbReference>
<comment type="subcellular location">
    <subcellularLocation>
        <location evidence="1">Membrane</location>
        <topology evidence="1">Multi-pass membrane protein</topology>
    </subcellularLocation>
</comment>
<feature type="transmembrane region" description="Helical" evidence="6">
    <location>
        <begin position="135"/>
        <end position="162"/>
    </location>
</feature>
<dbReference type="OrthoDB" id="5329176at2759"/>
<comment type="similarity">
    <text evidence="5">Belongs to the SAT4 family.</text>
</comment>
<name>A0A8K0RL57_9PLEO</name>
<sequence>MGQLKFGDPGYMEEDVSPRLYAITFSVLGAAILVVSLRLFSRFYLLRGRRLTPSESLIIAAVVLDVASCGLIHGQIVTGMGRHIEYSRERPAMFVKSMQVGLAQNTVYQCLIGVIKTSILAQYCTFALPGVERRVVLGITGFVVLFTVFTTFSAIFQCIPVSAAWNLDTFPKGCWNMMGMNFFTSGMNTFLDLVIFVLPIPTIAKLHMEKKKKFTLTVGFSVGLFAIACSLIRLRNIVYFNGEGDFTYAASMVPIWGAIECNAGIVCGEHLEPHRSAIF</sequence>
<comment type="caution">
    <text evidence="8">The sequence shown here is derived from an EMBL/GenBank/DDBJ whole genome shotgun (WGS) entry which is preliminary data.</text>
</comment>